<protein>
    <submittedName>
        <fullName evidence="1">Uncharacterized protein</fullName>
    </submittedName>
</protein>
<gene>
    <name evidence="1" type="ORF">AMECASPLE_033932</name>
</gene>
<proteinExistence type="predicted"/>
<name>A0ABV1A3Q2_9TELE</name>
<organism evidence="1 2">
    <name type="scientific">Ameca splendens</name>
    <dbReference type="NCBI Taxonomy" id="208324"/>
    <lineage>
        <taxon>Eukaryota</taxon>
        <taxon>Metazoa</taxon>
        <taxon>Chordata</taxon>
        <taxon>Craniata</taxon>
        <taxon>Vertebrata</taxon>
        <taxon>Euteleostomi</taxon>
        <taxon>Actinopterygii</taxon>
        <taxon>Neopterygii</taxon>
        <taxon>Teleostei</taxon>
        <taxon>Neoteleostei</taxon>
        <taxon>Acanthomorphata</taxon>
        <taxon>Ovalentaria</taxon>
        <taxon>Atherinomorphae</taxon>
        <taxon>Cyprinodontiformes</taxon>
        <taxon>Goodeidae</taxon>
        <taxon>Ameca</taxon>
    </lineage>
</organism>
<comment type="caution">
    <text evidence="1">The sequence shown here is derived from an EMBL/GenBank/DDBJ whole genome shotgun (WGS) entry which is preliminary data.</text>
</comment>
<reference evidence="1 2" key="1">
    <citation type="submission" date="2021-06" db="EMBL/GenBank/DDBJ databases">
        <authorList>
            <person name="Palmer J.M."/>
        </authorList>
    </citation>
    <scope>NUCLEOTIDE SEQUENCE [LARGE SCALE GENOMIC DNA]</scope>
    <source>
        <strain evidence="1 2">AS_MEX2019</strain>
        <tissue evidence="1">Muscle</tissue>
    </source>
</reference>
<keyword evidence="2" id="KW-1185">Reference proteome</keyword>
<sequence length="158" mass="18051">MVHKVITVEPTCSFKGHVVLVPISGVIKRYLRVSNLQPSRDLPDIFISWPLPNFNHQGQLERTLSTLQHTHARQSTQTLQNWTLSSWIKSLKANLTLTLINLSRFQFPHVLSSWRFTAPNLLTRVSSRYRPNIYVPLINLLNFSDSPESSLHVGQIGV</sequence>
<accession>A0ABV1A3Q2</accession>
<evidence type="ECO:0000313" key="1">
    <source>
        <dbReference type="EMBL" id="MEQ2312707.1"/>
    </source>
</evidence>
<dbReference type="Proteomes" id="UP001469553">
    <property type="component" value="Unassembled WGS sequence"/>
</dbReference>
<dbReference type="EMBL" id="JAHRIP010079940">
    <property type="protein sequence ID" value="MEQ2312707.1"/>
    <property type="molecule type" value="Genomic_DNA"/>
</dbReference>
<evidence type="ECO:0000313" key="2">
    <source>
        <dbReference type="Proteomes" id="UP001469553"/>
    </source>
</evidence>